<name>A4RS63_OSTLU</name>
<keyword evidence="3" id="KW-1185">Reference proteome</keyword>
<dbReference type="HOGENOM" id="CLU_2658957_0_0_1"/>
<organism evidence="2 3">
    <name type="scientific">Ostreococcus lucimarinus (strain CCE9901)</name>
    <dbReference type="NCBI Taxonomy" id="436017"/>
    <lineage>
        <taxon>Eukaryota</taxon>
        <taxon>Viridiplantae</taxon>
        <taxon>Chlorophyta</taxon>
        <taxon>Mamiellophyceae</taxon>
        <taxon>Mamiellales</taxon>
        <taxon>Bathycoccaceae</taxon>
        <taxon>Ostreococcus</taxon>
    </lineage>
</organism>
<proteinExistence type="predicted"/>
<dbReference type="Gramene" id="ABO93978">
    <property type="protein sequence ID" value="ABO93978"/>
    <property type="gene ID" value="OSTLU_29258"/>
</dbReference>
<dbReference type="Proteomes" id="UP000001568">
    <property type="component" value="Chromosome 1"/>
</dbReference>
<evidence type="ECO:0000313" key="2">
    <source>
        <dbReference type="EMBL" id="ABO93978.1"/>
    </source>
</evidence>
<accession>A4RS63</accession>
<dbReference type="RefSeq" id="XP_001415686.1">
    <property type="nucleotide sequence ID" value="XM_001415649.1"/>
</dbReference>
<sequence length="76" mass="8476">MSSTRSSAKAAPCTVSAAKRFSNAPRNQTQNQKTKNNKQLVFISTPPLQERFSTLNPNTPLARRFDDDLVVAHFRA</sequence>
<evidence type="ECO:0000256" key="1">
    <source>
        <dbReference type="SAM" id="MobiDB-lite"/>
    </source>
</evidence>
<dbReference type="GeneID" id="4999715"/>
<gene>
    <name evidence="2" type="ORF">OSTLU_29258</name>
</gene>
<protein>
    <submittedName>
        <fullName evidence="2">Uncharacterized protein</fullName>
    </submittedName>
</protein>
<reference evidence="2 3" key="1">
    <citation type="journal article" date="2007" name="Proc. Natl. Acad. Sci. U.S.A.">
        <title>The tiny eukaryote Ostreococcus provides genomic insights into the paradox of plankton speciation.</title>
        <authorList>
            <person name="Palenik B."/>
            <person name="Grimwood J."/>
            <person name="Aerts A."/>
            <person name="Rouze P."/>
            <person name="Salamov A."/>
            <person name="Putnam N."/>
            <person name="Dupont C."/>
            <person name="Jorgensen R."/>
            <person name="Derelle E."/>
            <person name="Rombauts S."/>
            <person name="Zhou K."/>
            <person name="Otillar R."/>
            <person name="Merchant S.S."/>
            <person name="Podell S."/>
            <person name="Gaasterland T."/>
            <person name="Napoli C."/>
            <person name="Gendler K."/>
            <person name="Manuell A."/>
            <person name="Tai V."/>
            <person name="Vallon O."/>
            <person name="Piganeau G."/>
            <person name="Jancek S."/>
            <person name="Heijde M."/>
            <person name="Jabbari K."/>
            <person name="Bowler C."/>
            <person name="Lohr M."/>
            <person name="Robbens S."/>
            <person name="Werner G."/>
            <person name="Dubchak I."/>
            <person name="Pazour G.J."/>
            <person name="Ren Q."/>
            <person name="Paulsen I."/>
            <person name="Delwiche C."/>
            <person name="Schmutz J."/>
            <person name="Rokhsar D."/>
            <person name="Van de Peer Y."/>
            <person name="Moreau H."/>
            <person name="Grigoriev I.V."/>
        </authorList>
    </citation>
    <scope>NUCLEOTIDE SEQUENCE [LARGE SCALE GENOMIC DNA]</scope>
    <source>
        <strain evidence="2 3">CCE9901</strain>
    </source>
</reference>
<feature type="compositionally biased region" description="Low complexity" evidence="1">
    <location>
        <begin position="27"/>
        <end position="39"/>
    </location>
</feature>
<feature type="region of interest" description="Disordered" evidence="1">
    <location>
        <begin position="1"/>
        <end position="39"/>
    </location>
</feature>
<evidence type="ECO:0000313" key="3">
    <source>
        <dbReference type="Proteomes" id="UP000001568"/>
    </source>
</evidence>
<dbReference type="EMBL" id="CP000581">
    <property type="protein sequence ID" value="ABO93978.1"/>
    <property type="molecule type" value="Genomic_DNA"/>
</dbReference>
<dbReference type="KEGG" id="olu:OSTLU_29258"/>
<dbReference type="AlphaFoldDB" id="A4RS63"/>